<feature type="transmembrane region" description="Helical" evidence="9">
    <location>
        <begin position="223"/>
        <end position="241"/>
    </location>
</feature>
<dbReference type="InterPro" id="IPR037185">
    <property type="entry name" value="EmrE-like"/>
</dbReference>
<sequence>MTAERGWRGRFGRHGGERDTGIAFGAGAYFLWGLFPAFFGLLSFASAGEVLVERILWTLVVALLALLVAGRLGELRRIDARTWRLAAVASAAISLNWGVYVYGVISHHVVECALGYFINPLVTVAFGVLIFREKLRAPQWVALGLGASAVIVLTVDYGRPPWIALILACSFATYGLVKKVIRLDALPGLAAEGLAAAPFALIAVVVIALTGNATFGSSAAHTGLLMLTGPVTLVPLVLFALAAPRVPLSTMGILQYLTPALQLTWGVVVGHEPMPASRWAGFALIWLALAIFTVDAVRRAGAPRRPPPDAEPHTPHAMCGSGRPGQGWRAPWALVTNSLV</sequence>
<evidence type="ECO:0000256" key="4">
    <source>
        <dbReference type="ARBA" id="ARBA00022475"/>
    </source>
</evidence>
<dbReference type="EMBL" id="CP074371">
    <property type="protein sequence ID" value="QVI24960.1"/>
    <property type="molecule type" value="Genomic_DNA"/>
</dbReference>
<feature type="domain" description="EamA" evidence="10">
    <location>
        <begin position="20"/>
        <end position="154"/>
    </location>
</feature>
<evidence type="ECO:0000313" key="11">
    <source>
        <dbReference type="EMBL" id="QVI24960.1"/>
    </source>
</evidence>
<feature type="transmembrane region" description="Helical" evidence="9">
    <location>
        <begin position="276"/>
        <end position="297"/>
    </location>
</feature>
<evidence type="ECO:0000256" key="3">
    <source>
        <dbReference type="ARBA" id="ARBA00022448"/>
    </source>
</evidence>
<keyword evidence="5 9" id="KW-0812">Transmembrane</keyword>
<organism evidence="11 12">
    <name type="scientific">Nocardia tengchongensis</name>
    <dbReference type="NCBI Taxonomy" id="2055889"/>
    <lineage>
        <taxon>Bacteria</taxon>
        <taxon>Bacillati</taxon>
        <taxon>Actinomycetota</taxon>
        <taxon>Actinomycetes</taxon>
        <taxon>Mycobacteriales</taxon>
        <taxon>Nocardiaceae</taxon>
        <taxon>Nocardia</taxon>
    </lineage>
</organism>
<keyword evidence="12" id="KW-1185">Reference proteome</keyword>
<evidence type="ECO:0000256" key="9">
    <source>
        <dbReference type="SAM" id="Phobius"/>
    </source>
</evidence>
<evidence type="ECO:0000256" key="2">
    <source>
        <dbReference type="ARBA" id="ARBA00007362"/>
    </source>
</evidence>
<evidence type="ECO:0000256" key="6">
    <source>
        <dbReference type="ARBA" id="ARBA00022989"/>
    </source>
</evidence>
<feature type="transmembrane region" description="Helical" evidence="9">
    <location>
        <begin position="189"/>
        <end position="211"/>
    </location>
</feature>
<dbReference type="NCBIfam" id="TIGR00688">
    <property type="entry name" value="rarD"/>
    <property type="match status" value="1"/>
</dbReference>
<evidence type="ECO:0000256" key="8">
    <source>
        <dbReference type="SAM" id="MobiDB-lite"/>
    </source>
</evidence>
<feature type="region of interest" description="Disordered" evidence="8">
    <location>
        <begin position="302"/>
        <end position="325"/>
    </location>
</feature>
<feature type="transmembrane region" description="Helical" evidence="9">
    <location>
        <begin position="55"/>
        <end position="73"/>
    </location>
</feature>
<keyword evidence="6 9" id="KW-1133">Transmembrane helix</keyword>
<feature type="transmembrane region" description="Helical" evidence="9">
    <location>
        <begin position="138"/>
        <end position="155"/>
    </location>
</feature>
<evidence type="ECO:0000256" key="7">
    <source>
        <dbReference type="ARBA" id="ARBA00023136"/>
    </source>
</evidence>
<evidence type="ECO:0000259" key="10">
    <source>
        <dbReference type="Pfam" id="PF00892"/>
    </source>
</evidence>
<dbReference type="InterPro" id="IPR004626">
    <property type="entry name" value="RarD"/>
</dbReference>
<feature type="transmembrane region" description="Helical" evidence="9">
    <location>
        <begin position="113"/>
        <end position="131"/>
    </location>
</feature>
<feature type="transmembrane region" description="Helical" evidence="9">
    <location>
        <begin position="21"/>
        <end position="43"/>
    </location>
</feature>
<comment type="subcellular location">
    <subcellularLocation>
        <location evidence="1">Cell membrane</location>
        <topology evidence="1">Multi-pass membrane protein</topology>
    </subcellularLocation>
</comment>
<evidence type="ECO:0000256" key="5">
    <source>
        <dbReference type="ARBA" id="ARBA00022692"/>
    </source>
</evidence>
<keyword evidence="3" id="KW-0813">Transport</keyword>
<gene>
    <name evidence="11" type="primary">rarD</name>
    <name evidence="11" type="ORF">KHQ06_17870</name>
</gene>
<reference evidence="11 12" key="1">
    <citation type="submission" date="2021-04" db="EMBL/GenBank/DDBJ databases">
        <title>Nocardia tengchongensis.</title>
        <authorList>
            <person name="Zhuang k."/>
            <person name="Ran Y."/>
            <person name="Li W."/>
        </authorList>
    </citation>
    <scope>NUCLEOTIDE SEQUENCE [LARGE SCALE GENOMIC DNA]</scope>
    <source>
        <strain evidence="11 12">CFH S0057</strain>
    </source>
</reference>
<accession>A0ABX8D2N4</accession>
<feature type="transmembrane region" description="Helical" evidence="9">
    <location>
        <begin position="253"/>
        <end position="270"/>
    </location>
</feature>
<proteinExistence type="inferred from homology"/>
<evidence type="ECO:0000256" key="1">
    <source>
        <dbReference type="ARBA" id="ARBA00004651"/>
    </source>
</evidence>
<feature type="transmembrane region" description="Helical" evidence="9">
    <location>
        <begin position="85"/>
        <end position="107"/>
    </location>
</feature>
<protein>
    <submittedName>
        <fullName evidence="11">EamA family transporter RarD</fullName>
    </submittedName>
</protein>
<evidence type="ECO:0000313" key="12">
    <source>
        <dbReference type="Proteomes" id="UP000683310"/>
    </source>
</evidence>
<keyword evidence="4" id="KW-1003">Cell membrane</keyword>
<feature type="transmembrane region" description="Helical" evidence="9">
    <location>
        <begin position="161"/>
        <end position="177"/>
    </location>
</feature>
<dbReference type="SUPFAM" id="SSF103481">
    <property type="entry name" value="Multidrug resistance efflux transporter EmrE"/>
    <property type="match status" value="2"/>
</dbReference>
<keyword evidence="7 9" id="KW-0472">Membrane</keyword>
<dbReference type="InterPro" id="IPR000620">
    <property type="entry name" value="EamA_dom"/>
</dbReference>
<name>A0ABX8D2N4_9NOCA</name>
<comment type="similarity">
    <text evidence="2">Belongs to the EamA transporter family.</text>
</comment>
<dbReference type="Proteomes" id="UP000683310">
    <property type="component" value="Chromosome"/>
</dbReference>
<dbReference type="Pfam" id="PF00892">
    <property type="entry name" value="EamA"/>
    <property type="match status" value="1"/>
</dbReference>